<feature type="region of interest" description="Disordered" evidence="1">
    <location>
        <begin position="701"/>
        <end position="741"/>
    </location>
</feature>
<dbReference type="AlphaFoldDB" id="A0A9P6M8T0"/>
<protein>
    <recommendedName>
        <fullName evidence="2">BTB domain-containing protein</fullName>
    </recommendedName>
</protein>
<dbReference type="InterPro" id="IPR000210">
    <property type="entry name" value="BTB/POZ_dom"/>
</dbReference>
<dbReference type="SMART" id="SM00225">
    <property type="entry name" value="BTB"/>
    <property type="match status" value="1"/>
</dbReference>
<dbReference type="SUPFAM" id="SSF54695">
    <property type="entry name" value="POZ domain"/>
    <property type="match status" value="1"/>
</dbReference>
<feature type="compositionally biased region" description="Low complexity" evidence="1">
    <location>
        <begin position="355"/>
        <end position="366"/>
    </location>
</feature>
<feature type="region of interest" description="Disordered" evidence="1">
    <location>
        <begin position="319"/>
        <end position="368"/>
    </location>
</feature>
<organism evidence="3 4">
    <name type="scientific">Modicella reniformis</name>
    <dbReference type="NCBI Taxonomy" id="1440133"/>
    <lineage>
        <taxon>Eukaryota</taxon>
        <taxon>Fungi</taxon>
        <taxon>Fungi incertae sedis</taxon>
        <taxon>Mucoromycota</taxon>
        <taxon>Mortierellomycotina</taxon>
        <taxon>Mortierellomycetes</taxon>
        <taxon>Mortierellales</taxon>
        <taxon>Mortierellaceae</taxon>
        <taxon>Modicella</taxon>
    </lineage>
</organism>
<evidence type="ECO:0000256" key="1">
    <source>
        <dbReference type="SAM" id="MobiDB-lite"/>
    </source>
</evidence>
<proteinExistence type="predicted"/>
<feature type="compositionally biased region" description="Polar residues" evidence="1">
    <location>
        <begin position="263"/>
        <end position="289"/>
    </location>
</feature>
<feature type="compositionally biased region" description="Basic and acidic residues" evidence="1">
    <location>
        <begin position="718"/>
        <end position="727"/>
    </location>
</feature>
<dbReference type="Gene3D" id="3.30.710.10">
    <property type="entry name" value="Potassium Channel Kv1.1, Chain A"/>
    <property type="match status" value="1"/>
</dbReference>
<evidence type="ECO:0000313" key="3">
    <source>
        <dbReference type="EMBL" id="KAF9980688.1"/>
    </source>
</evidence>
<feature type="region of interest" description="Disordered" evidence="1">
    <location>
        <begin position="518"/>
        <end position="555"/>
    </location>
</feature>
<name>A0A9P6M8T0_9FUNG</name>
<evidence type="ECO:0000259" key="2">
    <source>
        <dbReference type="SMART" id="SM00225"/>
    </source>
</evidence>
<dbReference type="OrthoDB" id="10250130at2759"/>
<comment type="caution">
    <text evidence="3">The sequence shown here is derived from an EMBL/GenBank/DDBJ whole genome shotgun (WGS) entry which is preliminary data.</text>
</comment>
<dbReference type="GO" id="GO:0045454">
    <property type="term" value="P:cell redox homeostasis"/>
    <property type="evidence" value="ECO:0007669"/>
    <property type="project" value="TreeGrafter"/>
</dbReference>
<dbReference type="EMBL" id="JAAAHW010003804">
    <property type="protein sequence ID" value="KAF9980688.1"/>
    <property type="molecule type" value="Genomic_DNA"/>
</dbReference>
<gene>
    <name evidence="3" type="ORF">BGZ65_004790</name>
</gene>
<accession>A0A9P6M8T0</accession>
<feature type="compositionally biased region" description="Polar residues" evidence="1">
    <location>
        <begin position="545"/>
        <end position="555"/>
    </location>
</feature>
<feature type="region of interest" description="Disordered" evidence="1">
    <location>
        <begin position="247"/>
        <end position="292"/>
    </location>
</feature>
<feature type="compositionally biased region" description="Gly residues" evidence="1">
    <location>
        <begin position="907"/>
        <end position="928"/>
    </location>
</feature>
<feature type="domain" description="BTB" evidence="2">
    <location>
        <begin position="658"/>
        <end position="812"/>
    </location>
</feature>
<feature type="compositionally biased region" description="Low complexity" evidence="1">
    <location>
        <begin position="518"/>
        <end position="544"/>
    </location>
</feature>
<feature type="region of interest" description="Disordered" evidence="1">
    <location>
        <begin position="849"/>
        <end position="883"/>
    </location>
</feature>
<dbReference type="InterPro" id="IPR011333">
    <property type="entry name" value="SKP1/BTB/POZ_sf"/>
</dbReference>
<feature type="region of interest" description="Disordered" evidence="1">
    <location>
        <begin position="151"/>
        <end position="207"/>
    </location>
</feature>
<feature type="compositionally biased region" description="Polar residues" evidence="1">
    <location>
        <begin position="180"/>
        <end position="199"/>
    </location>
</feature>
<evidence type="ECO:0000313" key="4">
    <source>
        <dbReference type="Proteomes" id="UP000749646"/>
    </source>
</evidence>
<feature type="region of interest" description="Disordered" evidence="1">
    <location>
        <begin position="899"/>
        <end position="955"/>
    </location>
</feature>
<feature type="compositionally biased region" description="Polar residues" evidence="1">
    <location>
        <begin position="336"/>
        <end position="348"/>
    </location>
</feature>
<keyword evidence="4" id="KW-1185">Reference proteome</keyword>
<feature type="compositionally biased region" description="Basic and acidic residues" evidence="1">
    <location>
        <begin position="852"/>
        <end position="878"/>
    </location>
</feature>
<dbReference type="Proteomes" id="UP000749646">
    <property type="component" value="Unassembled WGS sequence"/>
</dbReference>
<reference evidence="3" key="1">
    <citation type="journal article" date="2020" name="Fungal Divers.">
        <title>Resolving the Mortierellaceae phylogeny through synthesis of multi-gene phylogenetics and phylogenomics.</title>
        <authorList>
            <person name="Vandepol N."/>
            <person name="Liber J."/>
            <person name="Desiro A."/>
            <person name="Na H."/>
            <person name="Kennedy M."/>
            <person name="Barry K."/>
            <person name="Grigoriev I.V."/>
            <person name="Miller A.N."/>
            <person name="O'Donnell K."/>
            <person name="Stajich J.E."/>
            <person name="Bonito G."/>
        </authorList>
    </citation>
    <scope>NUCLEOTIDE SEQUENCE</scope>
    <source>
        <strain evidence="3">MES-2147</strain>
    </source>
</reference>
<sequence length="986" mass="107681">FGHLASLSGDHIIILGGRHNNNEYIHEVSVLDLKTHVWIKGGSHNGQFDQGRTTLTSVDEKPMVRRRRRYLECLATERWQNQKRPLSSSSLNTTSLTTGDIGGTFDHQGLLTPISPTSPSAMITPLLNPRMNSWYRGEGFPFEIPTISAEQHKSEPVLSLPEQDSSSSSGSGGTKEGGSQLNRSSSLRIDSHLGNNTDSESLKPASKSSLNSQVDAAYKTLQSFVTAPVTINKGTLTATSSSISIMSSGSEKSRSRSHSHVSTPISTQPWSSSTGGPQARAKSTPQTPVTHAVPKKFFAKSNGSMFDLDGLATIIAREQKANQQPPSSPKNKEASNKTSVSRENSFNQLKRRDSNSASSTSSRRSSGYLEETTKAVWRSFRGGPDGDDKADKRRSLDSVLDEANIAGMSFHEDRTITEKSKTPTLPAPVSQPLFMYSNHVTVDNKLKREFARVQRGKGPYRPNSDGVLYDIRPEWTALELGSEVLGESEVLPPRMYYPAAHIVDHYFLLSGSSLDEGTTAARAPSSSSSSTDTGTTRFPSTSTTGNNSSEVTESSSFTRGRSYSVWMHHFHNHQWTQLELSTNLRSGEWNLSVLDRDSNKLYILGQKVGDWRDETHQLAFPEGVDLEGLEICPSVDESSVGPTGVRMGLDMLRDGVGADVVVVSTDGGRVHVNSGIVGQRWGYFQALMEERDRNIVMKMKEHSEGMKTSPSSSSVNDKPTKDRHSEETDPAAETPRLGPSTKRWYLNDKTAEVLVPESTPVLVGFLQYLYTNDLTTPHQRKLRTLQGLLLLAHFYDLSRLQQLVKRALYQKLNANNAHAIYDIALLTYEFGLQTRAVRTLQQTARMAQLRQQGEDAEAKRRLDFATSRREEYEEERKRQASMQAIHQMMKRAQTGSNISLTSTISGNGPGGGPGGSGGGPGGGSGGGNSFTFRSTSHGAGGGSSSNSLFSSMGGTLRPGTTAGSVISAHTFGRFFRQKEESTDSLL</sequence>
<feature type="compositionally biased region" description="Polar residues" evidence="1">
    <location>
        <begin position="706"/>
        <end position="717"/>
    </location>
</feature>
<dbReference type="PANTHER" id="PTHR43503:SF2">
    <property type="entry name" value="NEGATIVE REGULATOR OF SPORULATION MDS3-RELATED"/>
    <property type="match status" value="1"/>
</dbReference>
<dbReference type="GO" id="GO:0005829">
    <property type="term" value="C:cytosol"/>
    <property type="evidence" value="ECO:0007669"/>
    <property type="project" value="TreeGrafter"/>
</dbReference>
<dbReference type="GO" id="GO:0005739">
    <property type="term" value="C:mitochondrion"/>
    <property type="evidence" value="ECO:0007669"/>
    <property type="project" value="TreeGrafter"/>
</dbReference>
<feature type="non-terminal residue" evidence="3">
    <location>
        <position position="986"/>
    </location>
</feature>
<feature type="compositionally biased region" description="Low complexity" evidence="1">
    <location>
        <begin position="944"/>
        <end position="954"/>
    </location>
</feature>
<dbReference type="PANTHER" id="PTHR43503">
    <property type="entry name" value="MCG48959-RELATED"/>
    <property type="match status" value="1"/>
</dbReference>